<dbReference type="SUPFAM" id="SSF81383">
    <property type="entry name" value="F-box domain"/>
    <property type="match status" value="1"/>
</dbReference>
<proteinExistence type="predicted"/>
<organism evidence="2 3">
    <name type="scientific">Caenorhabditis angaria</name>
    <dbReference type="NCBI Taxonomy" id="860376"/>
    <lineage>
        <taxon>Eukaryota</taxon>
        <taxon>Metazoa</taxon>
        <taxon>Ecdysozoa</taxon>
        <taxon>Nematoda</taxon>
        <taxon>Chromadorea</taxon>
        <taxon>Rhabditida</taxon>
        <taxon>Rhabditina</taxon>
        <taxon>Rhabditomorpha</taxon>
        <taxon>Rhabditoidea</taxon>
        <taxon>Rhabditidae</taxon>
        <taxon>Peloderinae</taxon>
        <taxon>Caenorhabditis</taxon>
    </lineage>
</organism>
<comment type="caution">
    <text evidence="2">The sequence shown here is derived from an EMBL/GenBank/DDBJ whole genome shotgun (WGS) entry which is preliminary data.</text>
</comment>
<dbReference type="Proteomes" id="UP001152747">
    <property type="component" value="Unassembled WGS sequence"/>
</dbReference>
<sequence length="377" mass="44558">MVLLKFKNESDYESLHEKVGKIFFFDWKEIENPFDILPMEMKMMIFIYLDPEDITQFGKCSKSCQKLFKLFRPKIKSVYYQGNIMSALEHSQECFLQIQFHKYPGKIYEIVIETLKSINSKKISRRNKMIDSELIIVETIGSKQLSTKDTKGSRSSIFLTKFSTTPQSTYQDVKLLLQRTNPKCRQMIALEMFKNIIEFNKSSIDEITIEANIIESFYMRSIDIYSENLKLLRIDGNFTNHPQLNQFLSIEFVRMKNFKISSQHLPMIKSKYLELHRTVMDQRLYELFLKNWRDGLMENLRGVSMVGDEHDWFRCLFGDNTMLRFVMGENGQILENGNHAIRCEVVGSPSVDINIQGVLIDHIHRWPVRMNLRREDF</sequence>
<keyword evidence="3" id="KW-1185">Reference proteome</keyword>
<evidence type="ECO:0000313" key="3">
    <source>
        <dbReference type="Proteomes" id="UP001152747"/>
    </source>
</evidence>
<dbReference type="InterPro" id="IPR036047">
    <property type="entry name" value="F-box-like_dom_sf"/>
</dbReference>
<evidence type="ECO:0000259" key="1">
    <source>
        <dbReference type="Pfam" id="PF00646"/>
    </source>
</evidence>
<accession>A0A9P1I8J4</accession>
<protein>
    <recommendedName>
        <fullName evidence="1">F-box domain-containing protein</fullName>
    </recommendedName>
</protein>
<dbReference type="AlphaFoldDB" id="A0A9P1I8J4"/>
<name>A0A9P1I8J4_9PELO</name>
<gene>
    <name evidence="2" type="ORF">CAMP_LOCUS2888</name>
</gene>
<dbReference type="OrthoDB" id="5280427at2759"/>
<evidence type="ECO:0000313" key="2">
    <source>
        <dbReference type="EMBL" id="CAI5440251.1"/>
    </source>
</evidence>
<feature type="domain" description="F-box" evidence="1">
    <location>
        <begin position="35"/>
        <end position="75"/>
    </location>
</feature>
<reference evidence="2" key="1">
    <citation type="submission" date="2022-11" db="EMBL/GenBank/DDBJ databases">
        <authorList>
            <person name="Kikuchi T."/>
        </authorList>
    </citation>
    <scope>NUCLEOTIDE SEQUENCE</scope>
    <source>
        <strain evidence="2">PS1010</strain>
    </source>
</reference>
<dbReference type="InterPro" id="IPR001810">
    <property type="entry name" value="F-box_dom"/>
</dbReference>
<dbReference type="Pfam" id="PF00646">
    <property type="entry name" value="F-box"/>
    <property type="match status" value="1"/>
</dbReference>
<dbReference type="EMBL" id="CANHGI010000001">
    <property type="protein sequence ID" value="CAI5440251.1"/>
    <property type="molecule type" value="Genomic_DNA"/>
</dbReference>